<dbReference type="AlphaFoldDB" id="A0A023X5J0"/>
<name>A0A023X5J0_RUBRA</name>
<sequence>MPTFARFTGPLSRTKLALVTTGGVHLKDQDPFDIDDPLGDCSYRPIPADAPLEDLTWTHYYHAPERAETGDLDCVFPLRTARLLVGSGSLGSLAERHYSFMGAIPDAGPLIEGTGPEVAGRLAAEGVGAALLAPSCPLCHRTVGLLAQEIEAAGVPTVALSMEYGLDAPRVARVRFPYNFPVGEPNDPERHAEVVRAALALLEELPEPGERELPFRWRGGEAL</sequence>
<dbReference type="EMBL" id="JAWXXX010000001">
    <property type="protein sequence ID" value="MDX5894680.1"/>
    <property type="molecule type" value="Genomic_DNA"/>
</dbReference>
<keyword evidence="3" id="KW-1185">Reference proteome</keyword>
<dbReference type="HOGENOM" id="CLU_085018_0_0_11"/>
<gene>
    <name evidence="1" type="ORF">RradSPS_1992</name>
    <name evidence="2" type="ORF">SIL72_11675</name>
</gene>
<dbReference type="STRING" id="42256.RradSPS_1992"/>
<evidence type="ECO:0000313" key="1">
    <source>
        <dbReference type="EMBL" id="AHY47275.1"/>
    </source>
</evidence>
<dbReference type="Proteomes" id="UP001281130">
    <property type="component" value="Unassembled WGS sequence"/>
</dbReference>
<protein>
    <submittedName>
        <fullName evidence="2">Selenoprotein B</fullName>
    </submittedName>
</protein>
<evidence type="ECO:0000313" key="2">
    <source>
        <dbReference type="EMBL" id="MDX5894680.1"/>
    </source>
</evidence>
<evidence type="ECO:0000313" key="3">
    <source>
        <dbReference type="Proteomes" id="UP000025229"/>
    </source>
</evidence>
<dbReference type="eggNOG" id="ENOG50335T7">
    <property type="taxonomic scope" value="Bacteria"/>
</dbReference>
<dbReference type="OrthoDB" id="1550957at2"/>
<accession>A0A023X5J0</accession>
<dbReference type="RefSeq" id="WP_051589669.1">
    <property type="nucleotide sequence ID" value="NZ_CP007514.1"/>
</dbReference>
<proteinExistence type="predicted"/>
<reference evidence="2" key="2">
    <citation type="submission" date="2023-11" db="EMBL/GenBank/DDBJ databases">
        <title>MicrobeMod: A computational toolkit for identifying prokaryotic methylation and restriction-modification with nanopore sequencing.</title>
        <authorList>
            <person name="Crits-Christoph A."/>
            <person name="Kang S.C."/>
            <person name="Lee H."/>
            <person name="Ostrov N."/>
        </authorList>
    </citation>
    <scope>NUCLEOTIDE SEQUENCE</scope>
    <source>
        <strain evidence="2">ATCC 51242</strain>
    </source>
</reference>
<dbReference type="EMBL" id="CP007514">
    <property type="protein sequence ID" value="AHY47275.1"/>
    <property type="molecule type" value="Genomic_DNA"/>
</dbReference>
<dbReference type="Proteomes" id="UP000025229">
    <property type="component" value="Chromosome"/>
</dbReference>
<dbReference type="KEGG" id="rrd:RradSPS_1992"/>
<organism evidence="1 3">
    <name type="scientific">Rubrobacter radiotolerans</name>
    <name type="common">Arthrobacter radiotolerans</name>
    <dbReference type="NCBI Taxonomy" id="42256"/>
    <lineage>
        <taxon>Bacteria</taxon>
        <taxon>Bacillati</taxon>
        <taxon>Actinomycetota</taxon>
        <taxon>Rubrobacteria</taxon>
        <taxon>Rubrobacterales</taxon>
        <taxon>Rubrobacteraceae</taxon>
        <taxon>Rubrobacter</taxon>
    </lineage>
</organism>
<reference evidence="1 3" key="1">
    <citation type="submission" date="2014-03" db="EMBL/GenBank/DDBJ databases">
        <title>Complete genome sequence of the Radio-Resistant Rubrobacter radiotolerans RSPS-4.</title>
        <authorList>
            <person name="Egas C.C."/>
            <person name="Barroso C.C."/>
            <person name="Froufe H.J.C."/>
            <person name="Pacheco J.J."/>
            <person name="Albuquerque L.L."/>
            <person name="da Costa M.M.S."/>
        </authorList>
    </citation>
    <scope>NUCLEOTIDE SEQUENCE [LARGE SCALE GENOMIC DNA]</scope>
    <source>
        <strain evidence="1 3">RSPS-4</strain>
    </source>
</reference>